<dbReference type="GO" id="GO:0016705">
    <property type="term" value="F:oxidoreductase activity, acting on paired donors, with incorporation or reduction of molecular oxygen"/>
    <property type="evidence" value="ECO:0007669"/>
    <property type="project" value="InterPro"/>
</dbReference>
<dbReference type="GO" id="GO:0004497">
    <property type="term" value="F:monooxygenase activity"/>
    <property type="evidence" value="ECO:0007669"/>
    <property type="project" value="UniProtKB-KW"/>
</dbReference>
<dbReference type="CDD" id="cd11041">
    <property type="entry name" value="CYP503A1-like"/>
    <property type="match status" value="1"/>
</dbReference>
<dbReference type="SMR" id="A0A2I1E9M4"/>
<dbReference type="VEuPathDB" id="FungiDB:FUN_008716"/>
<dbReference type="PROSITE" id="PS00086">
    <property type="entry name" value="CYTOCHROME_P450"/>
    <property type="match status" value="1"/>
</dbReference>
<evidence type="ECO:0000313" key="9">
    <source>
        <dbReference type="EMBL" id="PKK72148.1"/>
    </source>
</evidence>
<dbReference type="PRINTS" id="PR00465">
    <property type="entry name" value="EP450IV"/>
</dbReference>
<evidence type="ECO:0000256" key="5">
    <source>
        <dbReference type="PIRSR" id="PIRSR602403-1"/>
    </source>
</evidence>
<keyword evidence="3 5" id="KW-0479">Metal-binding</keyword>
<evidence type="ECO:0000313" key="8">
    <source>
        <dbReference type="EMBL" id="PKC61210.1"/>
    </source>
</evidence>
<gene>
    <name evidence="7" type="ORF">CHRIB12_LOCUS12284</name>
    <name evidence="8" type="ORF">RhiirA1_444550</name>
    <name evidence="9" type="ORF">RhiirC2_865196</name>
</gene>
<keyword evidence="6" id="KW-0560">Oxidoreductase</keyword>
<dbReference type="SUPFAM" id="SSF48264">
    <property type="entry name" value="Cytochrome P450"/>
    <property type="match status" value="1"/>
</dbReference>
<evidence type="ECO:0000256" key="2">
    <source>
        <dbReference type="ARBA" id="ARBA00010617"/>
    </source>
</evidence>
<dbReference type="Pfam" id="PF00067">
    <property type="entry name" value="p450"/>
    <property type="match status" value="1"/>
</dbReference>
<accession>A0A2I1E9M4</accession>
<comment type="cofactor">
    <cofactor evidence="1 5">
        <name>heme</name>
        <dbReference type="ChEBI" id="CHEBI:30413"/>
    </cofactor>
</comment>
<dbReference type="OrthoDB" id="1844152at2759"/>
<evidence type="ECO:0000256" key="1">
    <source>
        <dbReference type="ARBA" id="ARBA00001971"/>
    </source>
</evidence>
<feature type="binding site" description="axial binding residue" evidence="5">
    <location>
        <position position="444"/>
    </location>
    <ligand>
        <name>heme</name>
        <dbReference type="ChEBI" id="CHEBI:30413"/>
    </ligand>
    <ligandPart>
        <name>Fe</name>
        <dbReference type="ChEBI" id="CHEBI:18248"/>
    </ligandPart>
</feature>
<evidence type="ECO:0000313" key="10">
    <source>
        <dbReference type="Proteomes" id="UP000232688"/>
    </source>
</evidence>
<dbReference type="Gene3D" id="1.10.630.10">
    <property type="entry name" value="Cytochrome P450"/>
    <property type="match status" value="1"/>
</dbReference>
<reference evidence="8 10" key="3">
    <citation type="submission" date="2017-10" db="EMBL/GenBank/DDBJ databases">
        <title>Genome analyses suggest a sexual origin of heterokaryosis in a supposedly ancient asexual fungus.</title>
        <authorList>
            <person name="Corradi N."/>
            <person name="Sedzielewska K."/>
            <person name="Noel J."/>
            <person name="Charron P."/>
            <person name="Farinelli L."/>
            <person name="Marton T."/>
            <person name="Kruger M."/>
            <person name="Pelin A."/>
            <person name="Brachmann A."/>
            <person name="Corradi N."/>
        </authorList>
    </citation>
    <scope>NUCLEOTIDE SEQUENCE [LARGE SCALE GENOMIC DNA]</scope>
    <source>
        <strain evidence="8 10">A1</strain>
    </source>
</reference>
<keyword evidence="4 5" id="KW-0408">Iron</keyword>
<keyword evidence="6" id="KW-0503">Monooxygenase</keyword>
<keyword evidence="5 6" id="KW-0349">Heme</keyword>
<proteinExistence type="inferred from homology"/>
<dbReference type="InterPro" id="IPR017972">
    <property type="entry name" value="Cyt_P450_CS"/>
</dbReference>
<evidence type="ECO:0000313" key="11">
    <source>
        <dbReference type="Proteomes" id="UP000233469"/>
    </source>
</evidence>
<comment type="caution">
    <text evidence="7">The sequence shown here is derived from an EMBL/GenBank/DDBJ whole genome shotgun (WGS) entry which is preliminary data.</text>
</comment>
<evidence type="ECO:0000256" key="4">
    <source>
        <dbReference type="ARBA" id="ARBA00023004"/>
    </source>
</evidence>
<sequence>MIEFSAFQIFVIFMIILYIIRRPRIGKNEPPLVPYSIPILGHTYNYLFNTKKFFKECKEQYGECFSIYVFGQVMTILSRDSLIEVFRNPDDFDLISAANEVLPLQHLLVYNGGTNRESVKFHAKTAREQVSGKLDLNIGVVQKYLLKGMEKWIGDCNDPKTIYNAWNMVNGIISLPIANILVGEEAASHEDLVKSFENLAFDLGPLLIIPPILSFIHPKLHEFVITLPMKFGWNPVSRHREVVMNRVKPVIEKRLKEKNVLGDNYKPYNDILEYYMNQPDFDHTKPNNLPYHVDNLFVMTFVSINTTSRAAVDALYDLAGRPEVLNELYEEALTIDKECNGLVTLTDVQKMVKLDSFVKESLRHAGNIINLAHYMISKSFTFSNGFTIPKGRKTILYFDDALKSKEYYGNDAEEFKPFQFVNANSPATKVDRSYIIFGGGKHACPGRFFAVNETKLFLHKFILKYKVSTKSGKIEEKLLIGPYTIPSRSGLVFENKVKNK</sequence>
<reference evidence="9 11" key="1">
    <citation type="submission" date="2016-04" db="EMBL/GenBank/DDBJ databases">
        <title>Genome analyses suggest a sexual origin of heterokaryosis in a supposedly ancient asexual fungus.</title>
        <authorList>
            <person name="Ropars J."/>
            <person name="Sedzielewska K."/>
            <person name="Noel J."/>
            <person name="Charron P."/>
            <person name="Farinelli L."/>
            <person name="Marton T."/>
            <person name="Kruger M."/>
            <person name="Pelin A."/>
            <person name="Brachmann A."/>
            <person name="Corradi N."/>
        </authorList>
    </citation>
    <scope>NUCLEOTIDE SEQUENCE [LARGE SCALE GENOMIC DNA]</scope>
    <source>
        <strain evidence="9 11">C2</strain>
    </source>
</reference>
<reference evidence="7" key="4">
    <citation type="submission" date="2020-05" db="EMBL/GenBank/DDBJ databases">
        <authorList>
            <person name="Rincon C."/>
            <person name="Sanders R I."/>
            <person name="Robbins C."/>
            <person name="Chaturvedi A."/>
        </authorList>
    </citation>
    <scope>NUCLEOTIDE SEQUENCE</scope>
    <source>
        <strain evidence="7">CHB12</strain>
    </source>
</reference>
<evidence type="ECO:0000256" key="3">
    <source>
        <dbReference type="ARBA" id="ARBA00022723"/>
    </source>
</evidence>
<dbReference type="InterPro" id="IPR001128">
    <property type="entry name" value="Cyt_P450"/>
</dbReference>
<organism evidence="7 12">
    <name type="scientific">Rhizophagus irregularis</name>
    <dbReference type="NCBI Taxonomy" id="588596"/>
    <lineage>
        <taxon>Eukaryota</taxon>
        <taxon>Fungi</taxon>
        <taxon>Fungi incertae sedis</taxon>
        <taxon>Mucoromycota</taxon>
        <taxon>Glomeromycotina</taxon>
        <taxon>Glomeromycetes</taxon>
        <taxon>Glomerales</taxon>
        <taxon>Glomeraceae</taxon>
        <taxon>Rhizophagus</taxon>
    </lineage>
</organism>
<name>A0A2I1E9M4_9GLOM</name>
<dbReference type="InterPro" id="IPR002403">
    <property type="entry name" value="Cyt_P450_E_grp-IV"/>
</dbReference>
<evidence type="ECO:0000256" key="6">
    <source>
        <dbReference type="RuleBase" id="RU000461"/>
    </source>
</evidence>
<reference evidence="10 11" key="2">
    <citation type="submission" date="2017-10" db="EMBL/GenBank/DDBJ databases">
        <title>Extensive intraspecific genome diversity in a model arbuscular mycorrhizal fungus.</title>
        <authorList>
            <person name="Chen E.C.H."/>
            <person name="Morin E."/>
            <person name="Baudet D."/>
            <person name="Noel J."/>
            <person name="Ndikumana S."/>
            <person name="Charron P."/>
            <person name="St-Onge C."/>
            <person name="Giorgi J."/>
            <person name="Grigoriev I.V."/>
            <person name="Roux C."/>
            <person name="Martin F.M."/>
            <person name="Corradi N."/>
        </authorList>
    </citation>
    <scope>NUCLEOTIDE SEQUENCE [LARGE SCALE GENOMIC DNA]</scope>
    <source>
        <strain evidence="8 10">A1</strain>
        <strain evidence="9 11">C2</strain>
    </source>
</reference>
<dbReference type="EMBL" id="LLXL01000457">
    <property type="protein sequence ID" value="PKK72148.1"/>
    <property type="molecule type" value="Genomic_DNA"/>
</dbReference>
<dbReference type="VEuPathDB" id="FungiDB:RhiirFUN_007484"/>
<evidence type="ECO:0000313" key="12">
    <source>
        <dbReference type="Proteomes" id="UP000684084"/>
    </source>
</evidence>
<dbReference type="GO" id="GO:0005506">
    <property type="term" value="F:iron ion binding"/>
    <property type="evidence" value="ECO:0007669"/>
    <property type="project" value="InterPro"/>
</dbReference>
<dbReference type="EMBL" id="LLXH01001019">
    <property type="protein sequence ID" value="PKC61210.1"/>
    <property type="molecule type" value="Genomic_DNA"/>
</dbReference>
<dbReference type="VEuPathDB" id="FungiDB:RhiirA1_444550"/>
<protein>
    <submittedName>
        <fullName evidence="8">Cytochrome P450</fullName>
    </submittedName>
</protein>
<comment type="similarity">
    <text evidence="2 6">Belongs to the cytochrome P450 family.</text>
</comment>
<dbReference type="EMBL" id="CAGKOT010000026">
    <property type="protein sequence ID" value="CAB5369638.1"/>
    <property type="molecule type" value="Genomic_DNA"/>
</dbReference>
<dbReference type="InterPro" id="IPR036396">
    <property type="entry name" value="Cyt_P450_sf"/>
</dbReference>
<dbReference type="GO" id="GO:0020037">
    <property type="term" value="F:heme binding"/>
    <property type="evidence" value="ECO:0007669"/>
    <property type="project" value="InterPro"/>
</dbReference>
<dbReference type="AlphaFoldDB" id="A0A2I1E9M4"/>
<dbReference type="Proteomes" id="UP000684084">
    <property type="component" value="Unassembled WGS sequence"/>
</dbReference>
<dbReference type="PANTHER" id="PTHR46206:SF7">
    <property type="entry name" value="P450, PUTATIVE (EUROFUNG)-RELATED"/>
    <property type="match status" value="1"/>
</dbReference>
<dbReference type="PANTHER" id="PTHR46206">
    <property type="entry name" value="CYTOCHROME P450"/>
    <property type="match status" value="1"/>
</dbReference>
<dbReference type="Proteomes" id="UP000233469">
    <property type="component" value="Unassembled WGS sequence"/>
</dbReference>
<evidence type="ECO:0000313" key="7">
    <source>
        <dbReference type="EMBL" id="CAB5369638.1"/>
    </source>
</evidence>
<dbReference type="Proteomes" id="UP000232688">
    <property type="component" value="Unassembled WGS sequence"/>
</dbReference>